<dbReference type="InterPro" id="IPR018114">
    <property type="entry name" value="TRYPSIN_HIS"/>
</dbReference>
<dbReference type="PANTHER" id="PTHR24252">
    <property type="entry name" value="ACROSIN-RELATED"/>
    <property type="match status" value="1"/>
</dbReference>
<dbReference type="AlphaFoldDB" id="A0AAV4XPN6"/>
<feature type="compositionally biased region" description="Polar residues" evidence="6">
    <location>
        <begin position="176"/>
        <end position="191"/>
    </location>
</feature>
<dbReference type="Proteomes" id="UP001054945">
    <property type="component" value="Unassembled WGS sequence"/>
</dbReference>
<keyword evidence="9" id="KW-1185">Reference proteome</keyword>
<dbReference type="InterPro" id="IPR001254">
    <property type="entry name" value="Trypsin_dom"/>
</dbReference>
<feature type="domain" description="Peptidase S1" evidence="7">
    <location>
        <begin position="406"/>
        <end position="653"/>
    </location>
</feature>
<feature type="compositionally biased region" description="Basic and acidic residues" evidence="6">
    <location>
        <begin position="285"/>
        <end position="294"/>
    </location>
</feature>
<evidence type="ECO:0000256" key="4">
    <source>
        <dbReference type="ARBA" id="ARBA00023157"/>
    </source>
</evidence>
<dbReference type="Gene3D" id="2.40.10.10">
    <property type="entry name" value="Trypsin-like serine proteases"/>
    <property type="match status" value="1"/>
</dbReference>
<feature type="compositionally biased region" description="Polar residues" evidence="6">
    <location>
        <begin position="222"/>
        <end position="237"/>
    </location>
</feature>
<dbReference type="SMART" id="SM00020">
    <property type="entry name" value="Tryp_SPc"/>
    <property type="match status" value="1"/>
</dbReference>
<gene>
    <name evidence="8" type="ORF">CEXT_118021</name>
</gene>
<dbReference type="EMBL" id="BPLR01000609">
    <property type="protein sequence ID" value="GIY96029.1"/>
    <property type="molecule type" value="Genomic_DNA"/>
</dbReference>
<dbReference type="PROSITE" id="PS50240">
    <property type="entry name" value="TRYPSIN_DOM"/>
    <property type="match status" value="1"/>
</dbReference>
<dbReference type="FunFam" id="2.40.10.10:FF:000006">
    <property type="entry name" value="Serine proteinase stubble"/>
    <property type="match status" value="1"/>
</dbReference>
<evidence type="ECO:0000256" key="2">
    <source>
        <dbReference type="ARBA" id="ARBA00022801"/>
    </source>
</evidence>
<dbReference type="CDD" id="cd00190">
    <property type="entry name" value="Tryp_SPc"/>
    <property type="match status" value="1"/>
</dbReference>
<proteinExistence type="predicted"/>
<dbReference type="PROSITE" id="PS00134">
    <property type="entry name" value="TRYPSIN_HIS"/>
    <property type="match status" value="1"/>
</dbReference>
<evidence type="ECO:0000259" key="7">
    <source>
        <dbReference type="PROSITE" id="PS50240"/>
    </source>
</evidence>
<evidence type="ECO:0000313" key="8">
    <source>
        <dbReference type="EMBL" id="GIY96029.1"/>
    </source>
</evidence>
<evidence type="ECO:0000256" key="1">
    <source>
        <dbReference type="ARBA" id="ARBA00022670"/>
    </source>
</evidence>
<sequence>MIIRYCLIIKNDYNNAKKDKDMIMQSEDKDMIMHDYQKGRNRLKFFAMSKSCWFSKGLLIICCIFLHLHAVTVDGRRYDSCSTPDGREGLCVAKRYCREATSQSLVPCGGSDRYCCPIKPTHRSLDATQVTPSPTRTLIDTGRPRPRPVTDNNYPRPSYESDQSKTPIRNFHQEASRTTGDSSFDASSSRPTYYEAPRKPSRTHSPVESSKSRSDTAYDRNGQPSRSDNGARKSTISYDVPVRDVPSRLPSKTVGRPTYEDDPPTRPRPTGTVRFEDEPIFYDIRPTKVVREETPGYASSDSSNNHKRRPLHAPEPRREISSTHRPREVAQTASSRPREVKPSRRPEIYHSSKDETDSPRRNPPKPSRAVPETSGSSRAPVRFPHDFIPPQPQVPDCGVKPYDLFIAGGEVSDAHEWPWMTAIFRRYQNSRPKTFLCGGSLINTKYVLTAAHCFVNNYVILPSSSFVVRLGSHSLNSGEEYTVSDLIPHFNHSGGDFFNDIALVKLASEVYINDKIAPICLPFPDMMNDNFVDMTAVVAGWGDTTFRTEGSRVLQHVSVPIVSSEECSAAYTRVRGAAFLARGSDHVICAGLREGGKDACLGDSGGPLMLRTSDNRWSIIGVVSLGYKCAEPGYPGVYTRVTHYMSWIRANMKGY</sequence>
<keyword evidence="1 5" id="KW-0645">Protease</keyword>
<feature type="compositionally biased region" description="Basic and acidic residues" evidence="6">
    <location>
        <begin position="336"/>
        <end position="360"/>
    </location>
</feature>
<dbReference type="PANTHER" id="PTHR24252:SF7">
    <property type="entry name" value="HYALIN"/>
    <property type="match status" value="1"/>
</dbReference>
<name>A0AAV4XPN6_CAEEX</name>
<evidence type="ECO:0000313" key="9">
    <source>
        <dbReference type="Proteomes" id="UP001054945"/>
    </source>
</evidence>
<dbReference type="GO" id="GO:0006508">
    <property type="term" value="P:proteolysis"/>
    <property type="evidence" value="ECO:0007669"/>
    <property type="project" value="UniProtKB-KW"/>
</dbReference>
<dbReference type="InterPro" id="IPR033116">
    <property type="entry name" value="TRYPSIN_SER"/>
</dbReference>
<keyword evidence="2 5" id="KW-0378">Hydrolase</keyword>
<feature type="compositionally biased region" description="Polar residues" evidence="6">
    <location>
        <begin position="150"/>
        <end position="167"/>
    </location>
</feature>
<protein>
    <submittedName>
        <fullName evidence="8">Clotting factor B</fullName>
    </submittedName>
</protein>
<dbReference type="InterPro" id="IPR001314">
    <property type="entry name" value="Peptidase_S1A"/>
</dbReference>
<dbReference type="PROSITE" id="PS00135">
    <property type="entry name" value="TRYPSIN_SER"/>
    <property type="match status" value="1"/>
</dbReference>
<feature type="region of interest" description="Disordered" evidence="6">
    <location>
        <begin position="125"/>
        <end position="392"/>
    </location>
</feature>
<organism evidence="8 9">
    <name type="scientific">Caerostris extrusa</name>
    <name type="common">Bark spider</name>
    <name type="synonym">Caerostris bankana</name>
    <dbReference type="NCBI Taxonomy" id="172846"/>
    <lineage>
        <taxon>Eukaryota</taxon>
        <taxon>Metazoa</taxon>
        <taxon>Ecdysozoa</taxon>
        <taxon>Arthropoda</taxon>
        <taxon>Chelicerata</taxon>
        <taxon>Arachnida</taxon>
        <taxon>Araneae</taxon>
        <taxon>Araneomorphae</taxon>
        <taxon>Entelegynae</taxon>
        <taxon>Araneoidea</taxon>
        <taxon>Araneidae</taxon>
        <taxon>Caerostris</taxon>
    </lineage>
</organism>
<evidence type="ECO:0000256" key="5">
    <source>
        <dbReference type="RuleBase" id="RU363034"/>
    </source>
</evidence>
<accession>A0AAV4XPN6</accession>
<evidence type="ECO:0000256" key="6">
    <source>
        <dbReference type="SAM" id="MobiDB-lite"/>
    </source>
</evidence>
<reference evidence="8 9" key="1">
    <citation type="submission" date="2021-06" db="EMBL/GenBank/DDBJ databases">
        <title>Caerostris extrusa draft genome.</title>
        <authorList>
            <person name="Kono N."/>
            <person name="Arakawa K."/>
        </authorList>
    </citation>
    <scope>NUCLEOTIDE SEQUENCE [LARGE SCALE GENOMIC DNA]</scope>
</reference>
<dbReference type="SUPFAM" id="SSF50494">
    <property type="entry name" value="Trypsin-like serine proteases"/>
    <property type="match status" value="1"/>
</dbReference>
<dbReference type="PRINTS" id="PR00722">
    <property type="entry name" value="CHYMOTRYPSIN"/>
</dbReference>
<dbReference type="InterPro" id="IPR009003">
    <property type="entry name" value="Peptidase_S1_PA"/>
</dbReference>
<feature type="compositionally biased region" description="Basic and acidic residues" evidence="6">
    <location>
        <begin position="312"/>
        <end position="328"/>
    </location>
</feature>
<feature type="compositionally biased region" description="Polar residues" evidence="6">
    <location>
        <begin position="126"/>
        <end position="138"/>
    </location>
</feature>
<dbReference type="InterPro" id="IPR043504">
    <property type="entry name" value="Peptidase_S1_PA_chymotrypsin"/>
</dbReference>
<dbReference type="GO" id="GO:0004252">
    <property type="term" value="F:serine-type endopeptidase activity"/>
    <property type="evidence" value="ECO:0007669"/>
    <property type="project" value="InterPro"/>
</dbReference>
<evidence type="ECO:0000256" key="3">
    <source>
        <dbReference type="ARBA" id="ARBA00022825"/>
    </source>
</evidence>
<comment type="caution">
    <text evidence="8">The sequence shown here is derived from an EMBL/GenBank/DDBJ whole genome shotgun (WGS) entry which is preliminary data.</text>
</comment>
<keyword evidence="4" id="KW-1015">Disulfide bond</keyword>
<dbReference type="Pfam" id="PF00089">
    <property type="entry name" value="Trypsin"/>
    <property type="match status" value="1"/>
</dbReference>
<keyword evidence="3 5" id="KW-0720">Serine protease</keyword>